<dbReference type="SMR" id="A0A0H3PF28"/>
<name>A0A0H3PF28_HAEI3</name>
<accession>A0A0H3PF28</accession>
<dbReference type="EMBL" id="AAZF01000002">
    <property type="protein sequence ID" value="EDJ93224.1"/>
    <property type="molecule type" value="Genomic_DNA"/>
</dbReference>
<sequence length="50" mass="6140">MLKRKTFLKKKANLQQSSLSRNLRLRRLKHRKQQQFSRHSLQFVVQEICC</sequence>
<reference evidence="4" key="2">
    <citation type="submission" date="2021-11" db="EMBL/GenBank/DDBJ databases">
        <authorList>
            <person name="Riesbeck K."/>
        </authorList>
    </citation>
    <scope>NUCLEOTIDE SEQUENCE [LARGE SCALE GENOMIC DNA]</scope>
</reference>
<organism evidence="2 3">
    <name type="scientific">Haemophilus influenzae (strain NTHi 3655)</name>
    <dbReference type="NCBI Taxonomy" id="375177"/>
    <lineage>
        <taxon>Bacteria</taxon>
        <taxon>Pseudomonadati</taxon>
        <taxon>Pseudomonadota</taxon>
        <taxon>Gammaproteobacteria</taxon>
        <taxon>Pasteurellales</taxon>
        <taxon>Pasteurellaceae</taxon>
        <taxon>Haemophilus</taxon>
    </lineage>
</organism>
<gene>
    <name evidence="2" type="ORF">CGSHi3655_01644</name>
    <name evidence="1" type="ORF">KRLU3655_LOCUS854</name>
</gene>
<dbReference type="GeneID" id="93219176"/>
<proteinExistence type="predicted"/>
<dbReference type="Proteomes" id="UP000837958">
    <property type="component" value="Chromosome"/>
</dbReference>
<reference evidence="1" key="3">
    <citation type="submission" date="2024-01" db="EMBL/GenBank/DDBJ databases">
        <authorList>
            <person name="Riesbeck K."/>
        </authorList>
    </citation>
    <scope>NUCLEOTIDE SEQUENCE</scope>
    <source>
        <strain evidence="1">3655</strain>
    </source>
</reference>
<dbReference type="RefSeq" id="WP_005648810.1">
    <property type="nucleotide sequence ID" value="NZ_AAZF01000002.1"/>
</dbReference>
<evidence type="ECO:0000313" key="2">
    <source>
        <dbReference type="EMBL" id="EDJ93224.1"/>
    </source>
</evidence>
<evidence type="ECO:0000313" key="3">
    <source>
        <dbReference type="Proteomes" id="UP000003185"/>
    </source>
</evidence>
<evidence type="ECO:0000313" key="1">
    <source>
        <dbReference type="EMBL" id="CAH0450778.1"/>
    </source>
</evidence>
<evidence type="ECO:0000313" key="4">
    <source>
        <dbReference type="Proteomes" id="UP000837958"/>
    </source>
</evidence>
<dbReference type="EMBL" id="OV040719">
    <property type="protein sequence ID" value="CAH0450778.1"/>
    <property type="molecule type" value="Genomic_DNA"/>
</dbReference>
<dbReference type="Proteomes" id="UP000003185">
    <property type="component" value="Unassembled WGS sequence"/>
</dbReference>
<reference evidence="2 3" key="1">
    <citation type="journal article" date="2007" name="Genome Biol.">
        <title>Characterization and modeling of the Haemophilus influenzae core and supragenomes based on the complete genomic sequences of Rd and 12 clinical nontypeable strains.</title>
        <authorList>
            <person name="Hogg J.S."/>
            <person name="Hu F.Z."/>
            <person name="Janto B."/>
            <person name="Boissy R."/>
            <person name="Hayes J."/>
            <person name="Keefe R."/>
            <person name="Post J.C."/>
            <person name="Ehrlich G.D."/>
        </authorList>
    </citation>
    <scope>NUCLEOTIDE SEQUENCE [LARGE SCALE GENOMIC DNA]</scope>
    <source>
        <strain evidence="2">3655</strain>
        <strain evidence="3">NTHi 3655</strain>
    </source>
</reference>
<protein>
    <submittedName>
        <fullName evidence="2">Uncharacterized protein</fullName>
    </submittedName>
</protein>
<dbReference type="AlphaFoldDB" id="A0A0H3PF28"/>